<evidence type="ECO:0000256" key="5">
    <source>
        <dbReference type="SAM" id="MobiDB-lite"/>
    </source>
</evidence>
<dbReference type="SUPFAM" id="SSF57863">
    <property type="entry name" value="ArfGap/RecO-like zinc finger"/>
    <property type="match status" value="1"/>
</dbReference>
<dbReference type="InterPro" id="IPR038508">
    <property type="entry name" value="ArfGAP_dom_sf"/>
</dbReference>
<proteinExistence type="predicted"/>
<keyword evidence="2 4" id="KW-0863">Zinc-finger</keyword>
<dbReference type="PROSITE" id="PS50003">
    <property type="entry name" value="PH_DOMAIN"/>
    <property type="match status" value="1"/>
</dbReference>
<evidence type="ECO:0000256" key="3">
    <source>
        <dbReference type="ARBA" id="ARBA00022833"/>
    </source>
</evidence>
<dbReference type="Gene3D" id="1.10.220.150">
    <property type="entry name" value="Arf GTPase activating protein"/>
    <property type="match status" value="1"/>
</dbReference>
<gene>
    <name evidence="8" type="ORF">FisN_3Lh495</name>
</gene>
<dbReference type="AlphaFoldDB" id="A0A1Z5J8G7"/>
<dbReference type="InParanoid" id="A0A1Z5J8G7"/>
<feature type="domain" description="PH" evidence="6">
    <location>
        <begin position="441"/>
        <end position="551"/>
    </location>
</feature>
<dbReference type="SMART" id="SM00105">
    <property type="entry name" value="ArfGap"/>
    <property type="match status" value="1"/>
</dbReference>
<dbReference type="PANTHER" id="PTHR23180">
    <property type="entry name" value="CENTAURIN/ARF"/>
    <property type="match status" value="1"/>
</dbReference>
<dbReference type="SUPFAM" id="SSF50729">
    <property type="entry name" value="PH domain-like"/>
    <property type="match status" value="1"/>
</dbReference>
<evidence type="ECO:0000256" key="1">
    <source>
        <dbReference type="ARBA" id="ARBA00022723"/>
    </source>
</evidence>
<dbReference type="PANTHER" id="PTHR23180:SF160">
    <property type="entry name" value="ADP-RIBOSYLATION FACTOR GTPASE-ACTIVATING PROTEIN EFFECTOR PROTEIN 1"/>
    <property type="match status" value="1"/>
</dbReference>
<feature type="region of interest" description="Disordered" evidence="5">
    <location>
        <begin position="559"/>
        <end position="614"/>
    </location>
</feature>
<dbReference type="GO" id="GO:0008270">
    <property type="term" value="F:zinc ion binding"/>
    <property type="evidence" value="ECO:0007669"/>
    <property type="project" value="UniProtKB-KW"/>
</dbReference>
<dbReference type="SMART" id="SM00233">
    <property type="entry name" value="PH"/>
    <property type="match status" value="1"/>
</dbReference>
<dbReference type="Gene3D" id="1.20.1270.60">
    <property type="entry name" value="Arfaptin homology (AH) domain/BAR domain"/>
    <property type="match status" value="1"/>
</dbReference>
<name>A0A1Z5J8G7_FISSO</name>
<reference evidence="8 9" key="1">
    <citation type="journal article" date="2015" name="Plant Cell">
        <title>Oil accumulation by the oleaginous diatom Fistulifera solaris as revealed by the genome and transcriptome.</title>
        <authorList>
            <person name="Tanaka T."/>
            <person name="Maeda Y."/>
            <person name="Veluchamy A."/>
            <person name="Tanaka M."/>
            <person name="Abida H."/>
            <person name="Marechal E."/>
            <person name="Bowler C."/>
            <person name="Muto M."/>
            <person name="Sunaga Y."/>
            <person name="Tanaka M."/>
            <person name="Yoshino T."/>
            <person name="Taniguchi T."/>
            <person name="Fukuda Y."/>
            <person name="Nemoto M."/>
            <person name="Matsumoto M."/>
            <person name="Wong P.S."/>
            <person name="Aburatani S."/>
            <person name="Fujibuchi W."/>
        </authorList>
    </citation>
    <scope>NUCLEOTIDE SEQUENCE [LARGE SCALE GENOMIC DNA]</scope>
    <source>
        <strain evidence="8 9">JPCC DA0580</strain>
    </source>
</reference>
<keyword evidence="9" id="KW-1185">Reference proteome</keyword>
<dbReference type="PRINTS" id="PR00405">
    <property type="entry name" value="REVINTRACTNG"/>
</dbReference>
<evidence type="ECO:0000256" key="4">
    <source>
        <dbReference type="PROSITE-ProRule" id="PRU00288"/>
    </source>
</evidence>
<dbReference type="Gene3D" id="1.25.40.20">
    <property type="entry name" value="Ankyrin repeat-containing domain"/>
    <property type="match status" value="1"/>
</dbReference>
<evidence type="ECO:0000313" key="9">
    <source>
        <dbReference type="Proteomes" id="UP000198406"/>
    </source>
</evidence>
<dbReference type="Pfam" id="PF00169">
    <property type="entry name" value="PH"/>
    <property type="match status" value="1"/>
</dbReference>
<sequence>MTSADEEVKETKEVKEIEETVENASNNSSDDNFDLGEPHLLNDSPEEPSTTTSSLPTTTTPDAWNPRHNFTADSPYFKSFCDHEIQSLSLLTDAMREITTRTKTLCQTGTLMGEATRRLASSCRLRWDEEQSREDGLTPEEIDQLVAARRKAVGGEMAELLEHLGKALDEVAFYQIAMLQSIESTLGMSFEAFAASELKTVSILKSDADEATEGAELQFGKYLNGKNNFSESFGEKAAGKTAAGERLGKAFKNWNLGRGGHDATTSNPGDSRIEKAMEASNLVSSLEQVRVLQGMAELRRFQLMKHLISIKHRRNFEVAENAISTLHEISNYHGRCKTAVDSLSPSIKEIQERQNKLRDEHASTIVPTWQGRETALRDAVHSIRVKAADASKAAAAIADGDAKEVERQLLKVDDIEEQVQLWNLPHALAATSRYQRDTMPGVKIEGWLYKKNTSLMALQAWQRRWFVMDNDAIYYFSADGDDRPYRRKGAYSSRVKVCDVVLCTVRELPAEGQGSRFCFQLVTPSEKPLTLQAPGPIDYKIWVDGIRSAMEHRLYHGDPNAPHLNQNLGRKPINSANTRDPSFSELPPTEVREVSDTSSEMESTHLGPPQNTSPLVEKIMKLNPTCADCGMASPDWASLNLGILVCIECSGVHRSLGIHVSRVRSLKLDSISLAEGSVICLLGNDKVNPIWEEGLAAQTGWQKPTENADRKGREAWIKSKYQWKGFLQYEGCQGLTDEEKVEKYSKALYDAAKECDLVAAAGALARGGSPDWTNPDEGGRTALHACALVPVPEGDEEWHAIEMAEFLLQNGGKLDAHDSSAHGVLDCALLNGASIEMVEFLTTKGTTKSYN</sequence>
<evidence type="ECO:0000313" key="8">
    <source>
        <dbReference type="EMBL" id="GAX10294.1"/>
    </source>
</evidence>
<evidence type="ECO:0000259" key="7">
    <source>
        <dbReference type="PROSITE" id="PS50115"/>
    </source>
</evidence>
<dbReference type="OrthoDB" id="1638493at2759"/>
<dbReference type="InterPro" id="IPR001164">
    <property type="entry name" value="ArfGAP_dom"/>
</dbReference>
<keyword evidence="3" id="KW-0862">Zinc</keyword>
<dbReference type="InterPro" id="IPR027267">
    <property type="entry name" value="AH/BAR_dom_sf"/>
</dbReference>
<dbReference type="InterPro" id="IPR011993">
    <property type="entry name" value="PH-like_dom_sf"/>
</dbReference>
<feature type="compositionally biased region" description="Low complexity" evidence="5">
    <location>
        <begin position="47"/>
        <end position="61"/>
    </location>
</feature>
<dbReference type="PROSITE" id="PS50115">
    <property type="entry name" value="ARFGAP"/>
    <property type="match status" value="1"/>
</dbReference>
<feature type="region of interest" description="Disordered" evidence="5">
    <location>
        <begin position="1"/>
        <end position="67"/>
    </location>
</feature>
<dbReference type="SUPFAM" id="SSF103657">
    <property type="entry name" value="BAR/IMD domain-like"/>
    <property type="match status" value="1"/>
</dbReference>
<dbReference type="InterPro" id="IPR036770">
    <property type="entry name" value="Ankyrin_rpt-contain_sf"/>
</dbReference>
<dbReference type="Gene3D" id="2.30.29.30">
    <property type="entry name" value="Pleckstrin-homology domain (PH domain)/Phosphotyrosine-binding domain (PTB)"/>
    <property type="match status" value="1"/>
</dbReference>
<dbReference type="CDD" id="cd08204">
    <property type="entry name" value="ArfGap"/>
    <property type="match status" value="1"/>
</dbReference>
<dbReference type="EMBL" id="BDSP01000016">
    <property type="protein sequence ID" value="GAX10294.1"/>
    <property type="molecule type" value="Genomic_DNA"/>
</dbReference>
<dbReference type="InterPro" id="IPR037278">
    <property type="entry name" value="ARFGAP/RecO"/>
</dbReference>
<dbReference type="GO" id="GO:0005096">
    <property type="term" value="F:GTPase activator activity"/>
    <property type="evidence" value="ECO:0007669"/>
    <property type="project" value="InterPro"/>
</dbReference>
<dbReference type="Pfam" id="PF01412">
    <property type="entry name" value="ArfGap"/>
    <property type="match status" value="1"/>
</dbReference>
<evidence type="ECO:0000259" key="6">
    <source>
        <dbReference type="PROSITE" id="PS50003"/>
    </source>
</evidence>
<dbReference type="InterPro" id="IPR001849">
    <property type="entry name" value="PH_domain"/>
</dbReference>
<feature type="compositionally biased region" description="Polar residues" evidence="5">
    <location>
        <begin position="563"/>
        <end position="581"/>
    </location>
</feature>
<comment type="caution">
    <text evidence="8">The sequence shown here is derived from an EMBL/GenBank/DDBJ whole genome shotgun (WGS) entry which is preliminary data.</text>
</comment>
<organism evidence="8 9">
    <name type="scientific">Fistulifera solaris</name>
    <name type="common">Oleaginous diatom</name>
    <dbReference type="NCBI Taxonomy" id="1519565"/>
    <lineage>
        <taxon>Eukaryota</taxon>
        <taxon>Sar</taxon>
        <taxon>Stramenopiles</taxon>
        <taxon>Ochrophyta</taxon>
        <taxon>Bacillariophyta</taxon>
        <taxon>Bacillariophyceae</taxon>
        <taxon>Bacillariophycidae</taxon>
        <taxon>Naviculales</taxon>
        <taxon>Naviculaceae</taxon>
        <taxon>Fistulifera</taxon>
    </lineage>
</organism>
<feature type="domain" description="Arf-GAP" evidence="7">
    <location>
        <begin position="613"/>
        <end position="734"/>
    </location>
</feature>
<feature type="compositionally biased region" description="Basic and acidic residues" evidence="5">
    <location>
        <begin position="9"/>
        <end position="18"/>
    </location>
</feature>
<keyword evidence="1" id="KW-0479">Metal-binding</keyword>
<dbReference type="InterPro" id="IPR045258">
    <property type="entry name" value="ACAP1/2/3-like"/>
</dbReference>
<accession>A0A1Z5J8G7</accession>
<evidence type="ECO:0000256" key="2">
    <source>
        <dbReference type="ARBA" id="ARBA00022771"/>
    </source>
</evidence>
<dbReference type="Proteomes" id="UP000198406">
    <property type="component" value="Unassembled WGS sequence"/>
</dbReference>
<dbReference type="SUPFAM" id="SSF48403">
    <property type="entry name" value="Ankyrin repeat"/>
    <property type="match status" value="1"/>
</dbReference>
<protein>
    <submittedName>
        <fullName evidence="8">Arf-GAP with coiled-coil, ANK repeat and PH domain-containing protein</fullName>
    </submittedName>
</protein>